<dbReference type="EMBL" id="JACSRA010000022">
    <property type="protein sequence ID" value="MBD7912322.1"/>
    <property type="molecule type" value="Genomic_DNA"/>
</dbReference>
<gene>
    <name evidence="1" type="ORF">H9661_13245</name>
</gene>
<name>A0ABR8PW02_9CLOT</name>
<accession>A0ABR8PW02</accession>
<organism evidence="1 2">
    <name type="scientific">Clostridium cibarium</name>
    <dbReference type="NCBI Taxonomy" id="2762247"/>
    <lineage>
        <taxon>Bacteria</taxon>
        <taxon>Bacillati</taxon>
        <taxon>Bacillota</taxon>
        <taxon>Clostridia</taxon>
        <taxon>Eubacteriales</taxon>
        <taxon>Clostridiaceae</taxon>
        <taxon>Clostridium</taxon>
    </lineage>
</organism>
<keyword evidence="2" id="KW-1185">Reference proteome</keyword>
<dbReference type="SUPFAM" id="SSF48452">
    <property type="entry name" value="TPR-like"/>
    <property type="match status" value="1"/>
</dbReference>
<evidence type="ECO:0008006" key="3">
    <source>
        <dbReference type="Google" id="ProtNLM"/>
    </source>
</evidence>
<sequence>MNKELSKLEEEKLNVEYRLKKICGFIKYENYDAAIKDLDEFNRKYPLIVEGYHIKFKVHCIKKKYFEAKEVIDYAMKLFPENEKLKQDKIAIDTKLKDYENVLYKLNKNKKAEASTEDLRNLNFEKAKVYAEENDVNNTIKYLEKAISYEGDNVDREARYYIMNHYLSTKQYDKLIKNSEVLVKEEDSKDSSLMSAYYYRALSFRMLNKDKENKYYGEACKIYKDITISKPTNIDAYLLRVLCHKDLKEYSRALELIDCILMIKKDYKPALDLRSSIYREMEQERISKVLKAKKLDFNAVLQN</sequence>
<comment type="caution">
    <text evidence="1">The sequence shown here is derived from an EMBL/GenBank/DDBJ whole genome shotgun (WGS) entry which is preliminary data.</text>
</comment>
<protein>
    <recommendedName>
        <fullName evidence="3">Tetratricopeptide repeat protein</fullName>
    </recommendedName>
</protein>
<reference evidence="1 2" key="1">
    <citation type="submission" date="2020-08" db="EMBL/GenBank/DDBJ databases">
        <title>A Genomic Blueprint of the Chicken Gut Microbiome.</title>
        <authorList>
            <person name="Gilroy R."/>
            <person name="Ravi A."/>
            <person name="Getino M."/>
            <person name="Pursley I."/>
            <person name="Horton D.L."/>
            <person name="Alikhan N.-F."/>
            <person name="Baker D."/>
            <person name="Gharbi K."/>
            <person name="Hall N."/>
            <person name="Watson M."/>
            <person name="Adriaenssens E.M."/>
            <person name="Foster-Nyarko E."/>
            <person name="Jarju S."/>
            <person name="Secka A."/>
            <person name="Antonio M."/>
            <person name="Oren A."/>
            <person name="Chaudhuri R."/>
            <person name="La Ragione R.M."/>
            <person name="Hildebrand F."/>
            <person name="Pallen M.J."/>
        </authorList>
    </citation>
    <scope>NUCLEOTIDE SEQUENCE [LARGE SCALE GENOMIC DNA]</scope>
    <source>
        <strain evidence="1 2">Sa3CVN1</strain>
    </source>
</reference>
<evidence type="ECO:0000313" key="2">
    <source>
        <dbReference type="Proteomes" id="UP000627781"/>
    </source>
</evidence>
<dbReference type="RefSeq" id="WP_143315315.1">
    <property type="nucleotide sequence ID" value="NZ_JACSRA010000022.1"/>
</dbReference>
<evidence type="ECO:0000313" key="1">
    <source>
        <dbReference type="EMBL" id="MBD7912322.1"/>
    </source>
</evidence>
<dbReference type="InterPro" id="IPR011990">
    <property type="entry name" value="TPR-like_helical_dom_sf"/>
</dbReference>
<dbReference type="Gene3D" id="1.25.40.10">
    <property type="entry name" value="Tetratricopeptide repeat domain"/>
    <property type="match status" value="2"/>
</dbReference>
<dbReference type="Proteomes" id="UP000627781">
    <property type="component" value="Unassembled WGS sequence"/>
</dbReference>
<proteinExistence type="predicted"/>